<accession>A0A1A9QCZ3</accession>
<gene>
    <name evidence="1" type="ORF">A6V39_05255</name>
</gene>
<name>A0A1A9QCZ3_9MOLU</name>
<proteinExistence type="predicted"/>
<dbReference type="STRING" id="432608.A6V39_05255"/>
<evidence type="ECO:0000313" key="1">
    <source>
        <dbReference type="EMBL" id="OAL09836.1"/>
    </source>
</evidence>
<dbReference type="Proteomes" id="UP000077623">
    <property type="component" value="Unassembled WGS sequence"/>
</dbReference>
<sequence length="202" mass="22766">MSPVGFKVSVAIGGLAALSGTATYFFTRTTIEQQLVSEGLTLISDNKDYKFVLFTYKDDEELKKALSSKETLDFNTKITDIEKWCKETLKQWTSNGKLLKNAKTWCIIPKVKILKDRIKETLNKPKVWQTHFTKLVGTSETENKLLAALNAISTKPTLTKDSSNGGTVLDGWCTSALDQKIYEIDKTYKTEENVTNWCFETA</sequence>
<evidence type="ECO:0000313" key="2">
    <source>
        <dbReference type="Proteomes" id="UP000077623"/>
    </source>
</evidence>
<comment type="caution">
    <text evidence="1">The sequence shown here is derived from an EMBL/GenBank/DDBJ whole genome shotgun (WGS) entry which is preliminary data.</text>
</comment>
<organism evidence="1 2">
    <name type="scientific">Candidatus Mycoplasma haematobovis</name>
    <dbReference type="NCBI Taxonomy" id="432608"/>
    <lineage>
        <taxon>Bacteria</taxon>
        <taxon>Bacillati</taxon>
        <taxon>Mycoplasmatota</taxon>
        <taxon>Mollicutes</taxon>
        <taxon>Mycoplasmataceae</taxon>
        <taxon>Mycoplasma</taxon>
    </lineage>
</organism>
<dbReference type="AlphaFoldDB" id="A0A1A9QCZ3"/>
<keyword evidence="2" id="KW-1185">Reference proteome</keyword>
<dbReference type="RefSeq" id="WP_187150689.1">
    <property type="nucleotide sequence ID" value="NZ_LWUJ01000014.1"/>
</dbReference>
<dbReference type="EMBL" id="LWUJ01000014">
    <property type="protein sequence ID" value="OAL09836.1"/>
    <property type="molecule type" value="Genomic_DNA"/>
</dbReference>
<reference evidence="2" key="1">
    <citation type="submission" date="2016-04" db="EMBL/GenBank/DDBJ databases">
        <authorList>
            <person name="Quiroz-Castaneda R.E."/>
            <person name="Martinez-Ocampo F."/>
        </authorList>
    </citation>
    <scope>NUCLEOTIDE SEQUENCE [LARGE SCALE GENOMIC DNA]</scope>
    <source>
        <strain evidence="2">INIFAP01</strain>
    </source>
</reference>
<protein>
    <submittedName>
        <fullName evidence="1">Uncharacterized protein</fullName>
    </submittedName>
</protein>